<feature type="transmembrane region" description="Helical" evidence="4">
    <location>
        <begin position="841"/>
        <end position="862"/>
    </location>
</feature>
<dbReference type="InterPro" id="IPR013320">
    <property type="entry name" value="ConA-like_dom_sf"/>
</dbReference>
<evidence type="ECO:0000313" key="9">
    <source>
        <dbReference type="Proteomes" id="UP000663852"/>
    </source>
</evidence>
<evidence type="ECO:0000256" key="5">
    <source>
        <dbReference type="SAM" id="SignalP"/>
    </source>
</evidence>
<dbReference type="InterPro" id="IPR015943">
    <property type="entry name" value="WD40/YVTN_repeat-like_dom_sf"/>
</dbReference>
<comment type="caution">
    <text evidence="8">The sequence shown here is derived from an EMBL/GenBank/DDBJ whole genome shotgun (WGS) entry which is preliminary data.</text>
</comment>
<evidence type="ECO:0000259" key="7">
    <source>
        <dbReference type="PROSITE" id="PS50026"/>
    </source>
</evidence>
<dbReference type="Pfam" id="PF02210">
    <property type="entry name" value="Laminin_G_2"/>
    <property type="match status" value="2"/>
</dbReference>
<reference evidence="8" key="1">
    <citation type="submission" date="2021-02" db="EMBL/GenBank/DDBJ databases">
        <authorList>
            <person name="Nowell W R."/>
        </authorList>
    </citation>
    <scope>NUCLEOTIDE SEQUENCE</scope>
</reference>
<keyword evidence="5" id="KW-0732">Signal</keyword>
<feature type="domain" description="Laminin G" evidence="6">
    <location>
        <begin position="337"/>
        <end position="520"/>
    </location>
</feature>
<evidence type="ECO:0000256" key="1">
    <source>
        <dbReference type="ARBA" id="ARBA00023157"/>
    </source>
</evidence>
<keyword evidence="1" id="KW-1015">Disulfide bond</keyword>
<keyword evidence="4" id="KW-0472">Membrane</keyword>
<dbReference type="InterPro" id="IPR050372">
    <property type="entry name" value="Neurexin-related_CASP"/>
</dbReference>
<dbReference type="Gene3D" id="2.60.120.200">
    <property type="match status" value="3"/>
</dbReference>
<keyword evidence="4" id="KW-1133">Transmembrane helix</keyword>
<dbReference type="InterPro" id="IPR000742">
    <property type="entry name" value="EGF"/>
</dbReference>
<feature type="chain" id="PRO_5032844687" evidence="5">
    <location>
        <begin position="19"/>
        <end position="1468"/>
    </location>
</feature>
<dbReference type="Proteomes" id="UP000663852">
    <property type="component" value="Unassembled WGS sequence"/>
</dbReference>
<dbReference type="SMART" id="SM00282">
    <property type="entry name" value="LamG"/>
    <property type="match status" value="3"/>
</dbReference>
<proteinExistence type="predicted"/>
<dbReference type="PANTHER" id="PTHR15036">
    <property type="entry name" value="PIKACHURIN-LIKE PROTEIN"/>
    <property type="match status" value="1"/>
</dbReference>
<organism evidence="8 9">
    <name type="scientific">Adineta ricciae</name>
    <name type="common">Rotifer</name>
    <dbReference type="NCBI Taxonomy" id="249248"/>
    <lineage>
        <taxon>Eukaryota</taxon>
        <taxon>Metazoa</taxon>
        <taxon>Spiralia</taxon>
        <taxon>Gnathifera</taxon>
        <taxon>Rotifera</taxon>
        <taxon>Eurotatoria</taxon>
        <taxon>Bdelloidea</taxon>
        <taxon>Adinetida</taxon>
        <taxon>Adinetidae</taxon>
        <taxon>Adineta</taxon>
    </lineage>
</organism>
<name>A0A814DGP9_ADIRI</name>
<dbReference type="PROSITE" id="PS50025">
    <property type="entry name" value="LAM_G_DOMAIN"/>
    <property type="match status" value="1"/>
</dbReference>
<evidence type="ECO:0000259" key="6">
    <source>
        <dbReference type="PROSITE" id="PS50025"/>
    </source>
</evidence>
<dbReference type="SUPFAM" id="SSF50978">
    <property type="entry name" value="WD40 repeat-like"/>
    <property type="match status" value="1"/>
</dbReference>
<dbReference type="InterPro" id="IPR001791">
    <property type="entry name" value="Laminin_G"/>
</dbReference>
<comment type="caution">
    <text evidence="2">Lacks conserved residue(s) required for the propagation of feature annotation.</text>
</comment>
<dbReference type="Gene3D" id="2.130.10.10">
    <property type="entry name" value="YVTN repeat-like/Quinoprotein amine dehydrogenase"/>
    <property type="match status" value="1"/>
</dbReference>
<gene>
    <name evidence="8" type="ORF">EDS130_LOCUS12567</name>
</gene>
<dbReference type="GO" id="GO:0016020">
    <property type="term" value="C:membrane"/>
    <property type="evidence" value="ECO:0007669"/>
    <property type="project" value="UniProtKB-SubCell"/>
</dbReference>
<dbReference type="EMBL" id="CAJNOJ010000048">
    <property type="protein sequence ID" value="CAF0955488.1"/>
    <property type="molecule type" value="Genomic_DNA"/>
</dbReference>
<dbReference type="SUPFAM" id="SSF49899">
    <property type="entry name" value="Concanavalin A-like lectins/glucanases"/>
    <property type="match status" value="3"/>
</dbReference>
<keyword evidence="4" id="KW-0812">Transmembrane</keyword>
<keyword evidence="2" id="KW-0245">EGF-like domain</keyword>
<protein>
    <submittedName>
        <fullName evidence="8">Uncharacterized protein</fullName>
    </submittedName>
</protein>
<evidence type="ECO:0000313" key="8">
    <source>
        <dbReference type="EMBL" id="CAF0955488.1"/>
    </source>
</evidence>
<dbReference type="CDD" id="cd00110">
    <property type="entry name" value="LamG"/>
    <property type="match status" value="3"/>
</dbReference>
<accession>A0A814DGP9</accession>
<feature type="region of interest" description="Disordered" evidence="3">
    <location>
        <begin position="871"/>
        <end position="946"/>
    </location>
</feature>
<evidence type="ECO:0000256" key="2">
    <source>
        <dbReference type="PROSITE-ProRule" id="PRU00076"/>
    </source>
</evidence>
<feature type="signal peptide" evidence="5">
    <location>
        <begin position="1"/>
        <end position="18"/>
    </location>
</feature>
<dbReference type="OrthoDB" id="6275838at2759"/>
<evidence type="ECO:0000256" key="4">
    <source>
        <dbReference type="SAM" id="Phobius"/>
    </source>
</evidence>
<feature type="compositionally biased region" description="Polar residues" evidence="3">
    <location>
        <begin position="919"/>
        <end position="932"/>
    </location>
</feature>
<feature type="compositionally biased region" description="Polar residues" evidence="3">
    <location>
        <begin position="876"/>
        <end position="900"/>
    </location>
</feature>
<sequence>MQNNPILHLLVLLPFVLSQSSQLCQKLSTRVIIPAVNQTSSIPDRCYIIEQCNLTLTTNDHHYHLVNFKRNNHSVQLSFASKFQLLIDHEQYRKLILFTLLSNDSIVNTTDLSTKECYLGKELVKSNTFQQTAHRSGSTPSIIITFNSSAFIDYRHREIPDYPLRLSVHFRTIGRISNGVLLTLAYRKSHSTIIPFIIIEHTNGKIEITMLEQDTRHILSRVNYTECGKNVNNDQWHWLYFEIDYNGIYTVIVDDDRRESRIPSYVVSSWNINALLVGDTRRFDTDIFQPFIGYMSDLQFNDEYLFQSLTTRKGKIQSLFYTHSRHILVGYHIAFFNLVTIDTQTSHIAFSEWENQNKNYGKSDIYFLFRSYVPDGIILYRYAQGLNEYFAIGLRAGILALYIDFGFGKRQVISDESTKLSDGKWHEVRVTRIGIDKIELVVDNRVNLTTLSANGIRNAVSLQPVLYVGGIPNNDINNLTGSGLSSYGFQGCLSSFIVDGRILDYQTALSIYGSVKVNVCSDSSEMNSNENVDLNKLCYDFTCVHSGICTSTERDGTKCDCIETGYVGERCDKLPNGFYFGKHNAAGALEYIVHSAHQVEHDTISFGLQTLSKSAHIFRLQSDSKKYSLEYEIVGGRSYIKLNFGESQPAYYPGVIHVSDGLYHVIKIVRNVTAIKLYIDGAEIKLLGSNKHLEPLDKRSSLTPLRLRIGSFTNTSRWNGIVAGFSLNRQSIFDGLNHTLIRLGDVEEVHPNPYLSQFDLVHSSFMPTFTQTSTRTVSIVTNETFSLDSSATTTFISIDDDLQRTERINTKHIIAPIPIPTQGPVTKWFSNQVTRFGVRGLLIGAIIASCFLLFLIFIFIRLHCTSRHSRRKHSPYSYSESNGKTYTHLQQQTNRSATPSSDDRESKKSTPKLLRYLSPNETKPPSFRSSDNGGDDSHLISSTKENSTLPYRNSDCVLNEHCCIHTSLSQPETSTSMYHQVNRLISLDSDPPLPLPHLSHSHSHLPSTATLRSLKKDQDHTSTQTYSAVYSCDLAANLDIEQDIAQKRSSIKRRSILKNNNSILTQTKILFLYTKNPVDCYALQTCQKTTQDPLILATANVNRIQLAQALTGSFHSQLPVSSVGSCHDILFSSDGQFLIGLFYEVSSNINPYAVKIWSTDTYTIRTSPHPIKCTIAAASQHLPVLYMAGKQKYGRGISLGLLEIDSCSLARELKSDPDTPIGDEIQRIILTKNESYVVVVCTEHASSYTCFVVFKLETLSMITQEQKVGSTSNCTMILTRFECDPKYTFPINDSNNNDDEQILTILHMNQIIIWKLNDGEIIFNHDFRHLNTDNQKQQLQNCQMHNNRLFVQVEHGLVHIWDVTLVMGQISLITTISDPLIHSITWLDQRHFLSIDTDGYRLRTWNIHRKDVLNEFISSIDKIKSLHVHSIRNDSSKHQEYLIIGKSITERYLSVFEYTQPHENISNS</sequence>
<dbReference type="PANTHER" id="PTHR15036:SF85">
    <property type="entry name" value="SP2353, ISOFORM A"/>
    <property type="match status" value="1"/>
</dbReference>
<feature type="domain" description="EGF-like" evidence="7">
    <location>
        <begin position="534"/>
        <end position="572"/>
    </location>
</feature>
<evidence type="ECO:0000256" key="3">
    <source>
        <dbReference type="SAM" id="MobiDB-lite"/>
    </source>
</evidence>
<dbReference type="InterPro" id="IPR036322">
    <property type="entry name" value="WD40_repeat_dom_sf"/>
</dbReference>
<dbReference type="PROSITE" id="PS50026">
    <property type="entry name" value="EGF_3"/>
    <property type="match status" value="1"/>
</dbReference>